<sequence length="154" mass="16815">TLRDLRDVYEIILAAPRDLPVSQQTPWIMYDIPRSHEVIVRVIRGRLEALGWSDLLGEVDDGAGDRIGGLVAGHPVVVASDPRRMLIRPGGFEVEVRLEAPSGLERDEVWLSVDFLGGLEGLPRSDSPPYLGAVSWPLVAVAISWRGAELDEGG</sequence>
<organism evidence="1 2">
    <name type="scientific">Kineosporia corallincola</name>
    <dbReference type="NCBI Taxonomy" id="2835133"/>
    <lineage>
        <taxon>Bacteria</taxon>
        <taxon>Bacillati</taxon>
        <taxon>Actinomycetota</taxon>
        <taxon>Actinomycetes</taxon>
        <taxon>Kineosporiales</taxon>
        <taxon>Kineosporiaceae</taxon>
        <taxon>Kineosporia</taxon>
    </lineage>
</organism>
<keyword evidence="2" id="KW-1185">Reference proteome</keyword>
<dbReference type="Proteomes" id="UP001197247">
    <property type="component" value="Unassembled WGS sequence"/>
</dbReference>
<proteinExistence type="predicted"/>
<dbReference type="EMBL" id="JAHBAY010000052">
    <property type="protein sequence ID" value="MBT0774335.1"/>
    <property type="molecule type" value="Genomic_DNA"/>
</dbReference>
<protein>
    <submittedName>
        <fullName evidence="1">Uncharacterized protein</fullName>
    </submittedName>
</protein>
<dbReference type="RefSeq" id="WP_214160875.1">
    <property type="nucleotide sequence ID" value="NZ_JAHBAY010000052.1"/>
</dbReference>
<gene>
    <name evidence="1" type="ORF">KIH74_35675</name>
</gene>
<evidence type="ECO:0000313" key="2">
    <source>
        <dbReference type="Proteomes" id="UP001197247"/>
    </source>
</evidence>
<comment type="caution">
    <text evidence="1">The sequence shown here is derived from an EMBL/GenBank/DDBJ whole genome shotgun (WGS) entry which is preliminary data.</text>
</comment>
<name>A0ABS5TU73_9ACTN</name>
<reference evidence="1 2" key="1">
    <citation type="submission" date="2021-05" db="EMBL/GenBank/DDBJ databases">
        <title>Kineosporia and Streptomyces sp. nov. two new marine actinobacteria isolated from Coral.</title>
        <authorList>
            <person name="Buangrab K."/>
            <person name="Sutthacheep M."/>
            <person name="Yeemin T."/>
            <person name="Harunari E."/>
            <person name="Igarashi Y."/>
            <person name="Kanchanasin P."/>
            <person name="Tanasupawat S."/>
            <person name="Phongsopitanun W."/>
        </authorList>
    </citation>
    <scope>NUCLEOTIDE SEQUENCE [LARGE SCALE GENOMIC DNA]</scope>
    <source>
        <strain evidence="1 2">J2-2</strain>
    </source>
</reference>
<feature type="non-terminal residue" evidence="1">
    <location>
        <position position="154"/>
    </location>
</feature>
<accession>A0ABS5TU73</accession>
<feature type="non-terminal residue" evidence="1">
    <location>
        <position position="1"/>
    </location>
</feature>
<evidence type="ECO:0000313" key="1">
    <source>
        <dbReference type="EMBL" id="MBT0774335.1"/>
    </source>
</evidence>